<keyword evidence="1" id="KW-0812">Transmembrane</keyword>
<feature type="transmembrane region" description="Helical" evidence="1">
    <location>
        <begin position="80"/>
        <end position="100"/>
    </location>
</feature>
<accession>A0AB39RWK9</accession>
<evidence type="ECO:0000256" key="1">
    <source>
        <dbReference type="SAM" id="Phobius"/>
    </source>
</evidence>
<sequence length="141" mass="15870">MNTKLRYVSLGLLALTGLYTGAWAYFSPKEWHENFPGFGLSWLPQLGPDNEHLAKDAGAMFLALSALTIITLRHVRDNRVVQTTGAVWLVFSVLHLSYHMQHLDMYGTRDQVLNVVTLSALVLLPALLLVPMLPVRRDDTR</sequence>
<name>A0AB39RWK9_9ACTN</name>
<reference evidence="2" key="1">
    <citation type="submission" date="2024-07" db="EMBL/GenBank/DDBJ databases">
        <authorList>
            <person name="Yu S.T."/>
        </authorList>
    </citation>
    <scope>NUCLEOTIDE SEQUENCE</scope>
    <source>
        <strain evidence="2">R41</strain>
    </source>
</reference>
<gene>
    <name evidence="2" type="ORF">AB5J53_46275</name>
</gene>
<protein>
    <submittedName>
        <fullName evidence="2">Uncharacterized protein</fullName>
    </submittedName>
</protein>
<feature type="transmembrane region" description="Helical" evidence="1">
    <location>
        <begin position="112"/>
        <end position="135"/>
    </location>
</feature>
<dbReference type="EMBL" id="CP163443">
    <property type="protein sequence ID" value="XDQ58521.1"/>
    <property type="molecule type" value="Genomic_DNA"/>
</dbReference>
<proteinExistence type="predicted"/>
<evidence type="ECO:0000313" key="2">
    <source>
        <dbReference type="EMBL" id="XDQ58521.1"/>
    </source>
</evidence>
<organism evidence="2">
    <name type="scientific">Streptomyces sp. R41</name>
    <dbReference type="NCBI Taxonomy" id="3238632"/>
    <lineage>
        <taxon>Bacteria</taxon>
        <taxon>Bacillati</taxon>
        <taxon>Actinomycetota</taxon>
        <taxon>Actinomycetes</taxon>
        <taxon>Kitasatosporales</taxon>
        <taxon>Streptomycetaceae</taxon>
        <taxon>Streptomyces</taxon>
    </lineage>
</organism>
<keyword evidence="1" id="KW-0472">Membrane</keyword>
<dbReference type="AlphaFoldDB" id="A0AB39RWK9"/>
<keyword evidence="1" id="KW-1133">Transmembrane helix</keyword>
<dbReference type="RefSeq" id="WP_369251567.1">
    <property type="nucleotide sequence ID" value="NZ_CP163443.1"/>
</dbReference>